<geneLocation type="plasmid" evidence="1 2">
    <name>pCKL555A</name>
</geneLocation>
<keyword evidence="2" id="KW-1185">Reference proteome</keyword>
<dbReference type="Proteomes" id="UP000002411">
    <property type="component" value="Plasmid pCKL555A"/>
</dbReference>
<proteinExistence type="predicted"/>
<sequence>MVSSSLEETLNLNKDNEINNTTVGYVSGINEEAKGIYFVGDEGEELILGPEMKARLESFRGHERVISSKEAESMLKQMNIREGDSNGIK</sequence>
<dbReference type="EMBL" id="CP000674">
    <property type="protein sequence ID" value="ABQ23672.1"/>
    <property type="molecule type" value="Genomic_DNA"/>
</dbReference>
<keyword evidence="1" id="KW-0614">Plasmid</keyword>
<evidence type="ECO:0000313" key="2">
    <source>
        <dbReference type="Proteomes" id="UP000002411"/>
    </source>
</evidence>
<name>A5F9J0_CLOK5</name>
<protein>
    <submittedName>
        <fullName evidence="1">Uncharacterized protein</fullName>
    </submittedName>
</protein>
<dbReference type="HOGENOM" id="CLU_2449398_0_0_9"/>
<dbReference type="KEGG" id="ckl:CKL_4073"/>
<dbReference type="RefSeq" id="WP_011930419.1">
    <property type="nucleotide sequence ID" value="NC_009466.1"/>
</dbReference>
<accession>A5F9J0</accession>
<dbReference type="AlphaFoldDB" id="A5F9J0"/>
<gene>
    <name evidence="1" type="ordered locus">CKL_4073</name>
</gene>
<organism evidence="1 2">
    <name type="scientific">Clostridium kluyveri (strain ATCC 8527 / DSM 555 / NBRC 12016 / NCIMB 10680 / K1)</name>
    <dbReference type="NCBI Taxonomy" id="431943"/>
    <lineage>
        <taxon>Bacteria</taxon>
        <taxon>Bacillati</taxon>
        <taxon>Bacillota</taxon>
        <taxon>Clostridia</taxon>
        <taxon>Eubacteriales</taxon>
        <taxon>Clostridiaceae</taxon>
        <taxon>Clostridium</taxon>
    </lineage>
</organism>
<reference evidence="1 2" key="1">
    <citation type="journal article" date="2008" name="Proc. Natl. Acad. Sci. U.S.A.">
        <title>The genome of Clostridium kluyveri, a strict anaerobe with unique metabolic features.</title>
        <authorList>
            <person name="Seedorf H."/>
            <person name="Fricke W.F."/>
            <person name="Veith B."/>
            <person name="Brueggemann H."/>
            <person name="Liesegang H."/>
            <person name="Strittmatter A."/>
            <person name="Miethke M."/>
            <person name="Buckel W."/>
            <person name="Hinderberger J."/>
            <person name="Li F."/>
            <person name="Hagemeier C."/>
            <person name="Thauer R.K."/>
            <person name="Gottschalk G."/>
        </authorList>
    </citation>
    <scope>NUCLEOTIDE SEQUENCE [LARGE SCALE GENOMIC DNA]</scope>
    <source>
        <strain evidence="2">ATCC 8527 / DSM 555 / NCIMB 10680</strain>
        <plasmid evidence="1 2">pCKL555A</plasmid>
    </source>
</reference>
<evidence type="ECO:0000313" key="1">
    <source>
        <dbReference type="EMBL" id="ABQ23672.1"/>
    </source>
</evidence>